<dbReference type="InterPro" id="IPR044005">
    <property type="entry name" value="DZR_2"/>
</dbReference>
<dbReference type="EMBL" id="BX897699">
    <property type="protein sequence ID" value="CAF27209.1"/>
    <property type="molecule type" value="Genomic_DNA"/>
</dbReference>
<reference evidence="2 3" key="1">
    <citation type="journal article" date="2004" name="Proc. Natl. Acad. Sci. U.S.A.">
        <title>The louse-borne human pathogen Bartonella quintana is a genomic derivative of the zoonotic agent Bartonella henselae.</title>
        <authorList>
            <person name="Alsmark U.C.M."/>
            <person name="Frank A.C."/>
            <person name="Karlberg E.O."/>
            <person name="Legault B.-A."/>
            <person name="Ardell D.H."/>
            <person name="Canbaeck B."/>
            <person name="Eriksson A.-S."/>
            <person name="Naeslund A.K."/>
            <person name="Handley S.A."/>
            <person name="Huvet M."/>
            <person name="La Scola B."/>
            <person name="Holmberg M."/>
            <person name="Andersson S.G.E."/>
        </authorList>
    </citation>
    <scope>NUCLEOTIDE SEQUENCE [LARGE SCALE GENOMIC DNA]</scope>
    <source>
        <strain evidence="3">ATCC 49882 / DSM 28221 / CCUG 30454 / Houston 1</strain>
    </source>
</reference>
<dbReference type="PaxDb" id="283166-BH04000"/>
<dbReference type="PANTHER" id="PTHR47505:SF1">
    <property type="entry name" value="DNA UTILIZATION PROTEIN YHGH"/>
    <property type="match status" value="1"/>
</dbReference>
<dbReference type="InterPro" id="IPR051910">
    <property type="entry name" value="ComF/GntX_DNA_util-trans"/>
</dbReference>
<dbReference type="eggNOG" id="COG1040">
    <property type="taxonomic scope" value="Bacteria"/>
</dbReference>
<dbReference type="Pfam" id="PF18912">
    <property type="entry name" value="DZR_2"/>
    <property type="match status" value="1"/>
</dbReference>
<protein>
    <submittedName>
        <fullName evidence="2">Competence protein comF</fullName>
    </submittedName>
</protein>
<name>A0A0R4J7Q8_BARHE</name>
<dbReference type="Proteomes" id="UP000000421">
    <property type="component" value="Chromosome"/>
</dbReference>
<dbReference type="Gene3D" id="3.40.50.2020">
    <property type="match status" value="1"/>
</dbReference>
<dbReference type="KEGG" id="bhe:BH04000"/>
<dbReference type="InterPro" id="IPR029057">
    <property type="entry name" value="PRTase-like"/>
</dbReference>
<proteinExistence type="predicted"/>
<dbReference type="AlphaFoldDB" id="A0A0R4J7Q8"/>
<gene>
    <name evidence="2" type="primary">comF</name>
    <name evidence="2" type="ordered locus">BH04000</name>
</gene>
<evidence type="ECO:0000259" key="1">
    <source>
        <dbReference type="Pfam" id="PF18912"/>
    </source>
</evidence>
<evidence type="ECO:0000313" key="3">
    <source>
        <dbReference type="Proteomes" id="UP000000421"/>
    </source>
</evidence>
<sequence length="262" mass="29611">MMLCFQEVALNGGNILSKFTERLLTILYPPICPGCKQRVSAYGTICSECWKDLQFITKPYCPVMGVPFVYDMGDGFLSGEALQNSLPFSRVRSVIVHKGVAQSLVTRLKYGDHVELASFMANWMVSAGREIVDDCDIIISVPLHFRRFLKRRYNQSAELARYIARVQKKEFKPGWLVRCRHTRPQVNLSARERKLNVLNAFEVPRKVKKYLKGRSILLIDDVFTTGATVTAAAATLKRAGARQVDVLTFSRVLKEASIFPNS</sequence>
<dbReference type="SUPFAM" id="SSF53271">
    <property type="entry name" value="PRTase-like"/>
    <property type="match status" value="1"/>
</dbReference>
<accession>A0A0R4J7Q8</accession>
<dbReference type="PANTHER" id="PTHR47505">
    <property type="entry name" value="DNA UTILIZATION PROTEIN YHGH"/>
    <property type="match status" value="1"/>
</dbReference>
<organism evidence="2 3">
    <name type="scientific">Bartonella henselae (strain ATCC 49882 / DSM 28221 / CCUG 30454 / Houston 1)</name>
    <name type="common">Rochalimaea henselae</name>
    <dbReference type="NCBI Taxonomy" id="283166"/>
    <lineage>
        <taxon>Bacteria</taxon>
        <taxon>Pseudomonadati</taxon>
        <taxon>Pseudomonadota</taxon>
        <taxon>Alphaproteobacteria</taxon>
        <taxon>Hyphomicrobiales</taxon>
        <taxon>Bartonellaceae</taxon>
        <taxon>Bartonella</taxon>
    </lineage>
</organism>
<feature type="domain" description="Double zinc ribbon" evidence="1">
    <location>
        <begin position="23"/>
        <end position="70"/>
    </location>
</feature>
<dbReference type="EnsemblBacteria" id="CAF27209">
    <property type="protein sequence ID" value="CAF27209"/>
    <property type="gene ID" value="BH04000"/>
</dbReference>
<evidence type="ECO:0000313" key="2">
    <source>
        <dbReference type="EMBL" id="CAF27209.1"/>
    </source>
</evidence>
<keyword evidence="3" id="KW-1185">Reference proteome</keyword>